<dbReference type="AlphaFoldDB" id="A0A542DJL2"/>
<reference evidence="2 3" key="1">
    <citation type="submission" date="2019-06" db="EMBL/GenBank/DDBJ databases">
        <title>Sequencing the genomes of 1000 actinobacteria strains.</title>
        <authorList>
            <person name="Klenk H.-P."/>
        </authorList>
    </citation>
    <scope>NUCLEOTIDE SEQUENCE [LARGE SCALE GENOMIC DNA]</scope>
    <source>
        <strain evidence="2 3">DSM 45679</strain>
    </source>
</reference>
<evidence type="ECO:0000313" key="2">
    <source>
        <dbReference type="EMBL" id="TQJ03291.1"/>
    </source>
</evidence>
<accession>A0A542DJL2</accession>
<protein>
    <submittedName>
        <fullName evidence="2">Uncharacterized protein</fullName>
    </submittedName>
</protein>
<sequence length="399" mass="43689">MSIFGQVWLWSLAAFVLGALLTWLLLVRPARSRIAKLERRLAPASRSEPGPLRQDPEPTLVRHAPAGGYSGEDPGPDPEALPGVPAEERTRFIGPVEPQPQPQWLEQDSLARAGEPTEYRSQEEPLSSGDRQDQYENQYEDQYLGYEPGAEYERQPYQAGDEEEQAWDSTEARSVLEPERQEPAGYEAAPPAPEPESGPLSQRPTSLFTELPVYDDQADHDDQADYTDYGDYSDQHAGGEPPGEPPAETPSEPDTTQVLPKRQPREVPRGGFDPPEPIQPSMRAVSRREPAPEVEGTHSGSLFQPAVPAGQSTEQPAPVPPPARTQAQEEDAAPSGPFGPGSAMPLPGGGSPGEDFRVKASVTALRYCTEDEPRYPNMVAEVWFRSPADAERVGFRPLT</sequence>
<dbReference type="EMBL" id="VFML01000001">
    <property type="protein sequence ID" value="TQJ03291.1"/>
    <property type="molecule type" value="Genomic_DNA"/>
</dbReference>
<dbReference type="Proteomes" id="UP000320876">
    <property type="component" value="Unassembled WGS sequence"/>
</dbReference>
<evidence type="ECO:0000313" key="3">
    <source>
        <dbReference type="Proteomes" id="UP000320876"/>
    </source>
</evidence>
<name>A0A542DJL2_AMYCI</name>
<organism evidence="2 3">
    <name type="scientific">Amycolatopsis cihanbeyliensis</name>
    <dbReference type="NCBI Taxonomy" id="1128664"/>
    <lineage>
        <taxon>Bacteria</taxon>
        <taxon>Bacillati</taxon>
        <taxon>Actinomycetota</taxon>
        <taxon>Actinomycetes</taxon>
        <taxon>Pseudonocardiales</taxon>
        <taxon>Pseudonocardiaceae</taxon>
        <taxon>Amycolatopsis</taxon>
    </lineage>
</organism>
<dbReference type="OrthoDB" id="3700401at2"/>
<feature type="compositionally biased region" description="Basic and acidic residues" evidence="1">
    <location>
        <begin position="170"/>
        <end position="182"/>
    </location>
</feature>
<dbReference type="RefSeq" id="WP_141998902.1">
    <property type="nucleotide sequence ID" value="NZ_VFML01000001.1"/>
</dbReference>
<evidence type="ECO:0000256" key="1">
    <source>
        <dbReference type="SAM" id="MobiDB-lite"/>
    </source>
</evidence>
<keyword evidence="3" id="KW-1185">Reference proteome</keyword>
<proteinExistence type="predicted"/>
<comment type="caution">
    <text evidence="2">The sequence shown here is derived from an EMBL/GenBank/DDBJ whole genome shotgun (WGS) entry which is preliminary data.</text>
</comment>
<feature type="compositionally biased region" description="Acidic residues" evidence="1">
    <location>
        <begin position="216"/>
        <end position="225"/>
    </location>
</feature>
<gene>
    <name evidence="2" type="ORF">FB471_3047</name>
</gene>
<feature type="region of interest" description="Disordered" evidence="1">
    <location>
        <begin position="40"/>
        <end position="356"/>
    </location>
</feature>